<reference evidence="1 2" key="1">
    <citation type="journal article" date="2013" name="Mar. Genomics">
        <title>Expression of sulfatases in Rhodopirellula baltica and the diversity of sulfatases in the genus Rhodopirellula.</title>
        <authorList>
            <person name="Wegner C.E."/>
            <person name="Richter-Heitmann T."/>
            <person name="Klindworth A."/>
            <person name="Klockow C."/>
            <person name="Richter M."/>
            <person name="Achstetter T."/>
            <person name="Glockner F.O."/>
            <person name="Harder J."/>
        </authorList>
    </citation>
    <scope>NUCLEOTIDE SEQUENCE [LARGE SCALE GENOMIC DNA]</scope>
    <source>
        <strain evidence="1 2">SH398</strain>
    </source>
</reference>
<dbReference type="AlphaFoldDB" id="M5SEZ4"/>
<evidence type="ECO:0000313" key="1">
    <source>
        <dbReference type="EMBL" id="EMI24739.1"/>
    </source>
</evidence>
<organism evidence="1 2">
    <name type="scientific">Rhodopirellula europaea SH398</name>
    <dbReference type="NCBI Taxonomy" id="1263868"/>
    <lineage>
        <taxon>Bacteria</taxon>
        <taxon>Pseudomonadati</taxon>
        <taxon>Planctomycetota</taxon>
        <taxon>Planctomycetia</taxon>
        <taxon>Pirellulales</taxon>
        <taxon>Pirellulaceae</taxon>
        <taxon>Rhodopirellula</taxon>
    </lineage>
</organism>
<protein>
    <submittedName>
        <fullName evidence="1">Putative secreted or membrane protein</fullName>
    </submittedName>
</protein>
<accession>M5SEZ4</accession>
<proteinExistence type="predicted"/>
<dbReference type="Proteomes" id="UP000011996">
    <property type="component" value="Unassembled WGS sequence"/>
</dbReference>
<dbReference type="STRING" id="1263868.RESH_04611"/>
<feature type="non-terminal residue" evidence="1">
    <location>
        <position position="100"/>
    </location>
</feature>
<comment type="caution">
    <text evidence="1">The sequence shown here is derived from an EMBL/GenBank/DDBJ whole genome shotgun (WGS) entry which is preliminary data.</text>
</comment>
<dbReference type="EMBL" id="ANOF01000150">
    <property type="protein sequence ID" value="EMI24739.1"/>
    <property type="molecule type" value="Genomic_DNA"/>
</dbReference>
<evidence type="ECO:0000313" key="2">
    <source>
        <dbReference type="Proteomes" id="UP000011996"/>
    </source>
</evidence>
<name>M5SEZ4_9BACT</name>
<gene>
    <name evidence="1" type="ORF">RESH_04611</name>
</gene>
<sequence>MIRYLNPLQWFKWFGQWFIAWFRTIPWKRASTAIPALALTIALAILLFVSTGENVSWRNQLIREQLADAFERDDYKTADLLIRRQIEEGDETAETLYRLA</sequence>